<dbReference type="InterPro" id="IPR013497">
    <property type="entry name" value="Topo_IA_cen"/>
</dbReference>
<accession>A0A5J5I998</accession>
<dbReference type="GO" id="GO:0006265">
    <property type="term" value="P:DNA topological change"/>
    <property type="evidence" value="ECO:0007669"/>
    <property type="project" value="UniProtKB-UniRule"/>
</dbReference>
<dbReference type="PANTHER" id="PTHR11390">
    <property type="entry name" value="PROKARYOTIC DNA TOPOISOMERASE"/>
    <property type="match status" value="1"/>
</dbReference>
<dbReference type="InterPro" id="IPR000380">
    <property type="entry name" value="Topo_IA"/>
</dbReference>
<dbReference type="InterPro" id="IPR013826">
    <property type="entry name" value="Topo_IA_cen_sub3"/>
</dbReference>
<dbReference type="GO" id="GO:0003917">
    <property type="term" value="F:DNA topoisomerase type I (single strand cut, ATP-independent) activity"/>
    <property type="evidence" value="ECO:0007669"/>
    <property type="project" value="UniProtKB-UniRule"/>
</dbReference>
<dbReference type="Proteomes" id="UP000326671">
    <property type="component" value="Unassembled WGS sequence"/>
</dbReference>
<dbReference type="InterPro" id="IPR003602">
    <property type="entry name" value="Topo_IA_DNA-bd_dom"/>
</dbReference>
<feature type="binding site" evidence="8">
    <location>
        <position position="9"/>
    </location>
    <ligand>
        <name>Mg(2+)</name>
        <dbReference type="ChEBI" id="CHEBI:18420"/>
        <note>catalytic</note>
    </ligand>
</feature>
<dbReference type="PROSITE" id="PS50880">
    <property type="entry name" value="TOPRIM"/>
    <property type="match status" value="1"/>
</dbReference>
<reference evidence="11 12" key="1">
    <citation type="submission" date="2019-09" db="EMBL/GenBank/DDBJ databases">
        <title>Whole genome sequences of isolates from the Mars Exploration Rovers.</title>
        <authorList>
            <person name="Seuylemezian A."/>
            <person name="Vaishampayan P."/>
        </authorList>
    </citation>
    <scope>NUCLEOTIDE SEQUENCE [LARGE SCALE GENOMIC DNA]</scope>
    <source>
        <strain evidence="11 12">MER_TA_151</strain>
    </source>
</reference>
<evidence type="ECO:0000256" key="2">
    <source>
        <dbReference type="ARBA" id="ARBA00009446"/>
    </source>
</evidence>
<dbReference type="GO" id="GO:0006281">
    <property type="term" value="P:DNA repair"/>
    <property type="evidence" value="ECO:0007669"/>
    <property type="project" value="TreeGrafter"/>
</dbReference>
<feature type="binding site" evidence="8">
    <location>
        <position position="105"/>
    </location>
    <ligand>
        <name>Mg(2+)</name>
        <dbReference type="ChEBI" id="CHEBI:18420"/>
        <note>catalytic</note>
    </ligand>
</feature>
<dbReference type="RefSeq" id="WP_150438279.1">
    <property type="nucleotide sequence ID" value="NZ_VYKL01000005.1"/>
</dbReference>
<dbReference type="GO" id="GO:0043597">
    <property type="term" value="C:cytoplasmic replication fork"/>
    <property type="evidence" value="ECO:0007669"/>
    <property type="project" value="TreeGrafter"/>
</dbReference>
<dbReference type="GO" id="GO:0000287">
    <property type="term" value="F:magnesium ion binding"/>
    <property type="evidence" value="ECO:0007669"/>
    <property type="project" value="UniProtKB-UniRule"/>
</dbReference>
<dbReference type="InterPro" id="IPR034144">
    <property type="entry name" value="TOPRIM_TopoIII"/>
</dbReference>
<dbReference type="HAMAP" id="MF_00953">
    <property type="entry name" value="Topoisom_3_prok"/>
    <property type="match status" value="1"/>
</dbReference>
<dbReference type="NCBIfam" id="TIGR01056">
    <property type="entry name" value="topB"/>
    <property type="match status" value="1"/>
</dbReference>
<evidence type="ECO:0000256" key="1">
    <source>
        <dbReference type="ARBA" id="ARBA00000213"/>
    </source>
</evidence>
<feature type="region of interest" description="Interaction with DNA" evidence="8">
    <location>
        <begin position="187"/>
        <end position="192"/>
    </location>
</feature>
<comment type="caution">
    <text evidence="8">Lacks conserved residue(s) required for the propagation of feature annotation.</text>
</comment>
<comment type="caution">
    <text evidence="11">The sequence shown here is derived from an EMBL/GenBank/DDBJ whole genome shotgun (WGS) entry which is preliminary data.</text>
</comment>
<keyword evidence="7 8" id="KW-0413">Isomerase</keyword>
<feature type="site" description="Interaction with DNA" evidence="8">
    <location>
        <position position="312"/>
    </location>
</feature>
<dbReference type="Gene3D" id="1.10.460.10">
    <property type="entry name" value="Topoisomerase I, domain 2"/>
    <property type="match status" value="1"/>
</dbReference>
<evidence type="ECO:0000313" key="11">
    <source>
        <dbReference type="EMBL" id="KAA9031196.1"/>
    </source>
</evidence>
<keyword evidence="3 8" id="KW-0479">Metal-binding</keyword>
<comment type="similarity">
    <text evidence="2 8">Belongs to the type IA topoisomerase family.</text>
</comment>
<feature type="domain" description="Topo IA-type catalytic" evidence="10">
    <location>
        <begin position="153"/>
        <end position="594"/>
    </location>
</feature>
<dbReference type="PANTHER" id="PTHR11390:SF21">
    <property type="entry name" value="DNA TOPOISOMERASE 3-ALPHA"/>
    <property type="match status" value="1"/>
</dbReference>
<dbReference type="PRINTS" id="PR00417">
    <property type="entry name" value="PRTPISMRASEI"/>
</dbReference>
<dbReference type="CDD" id="cd00186">
    <property type="entry name" value="TOP1Ac"/>
    <property type="match status" value="1"/>
</dbReference>
<dbReference type="CDD" id="cd03362">
    <property type="entry name" value="TOPRIM_TopoIA_TopoIII"/>
    <property type="match status" value="1"/>
</dbReference>
<dbReference type="SMART" id="SM00437">
    <property type="entry name" value="TOP1Ac"/>
    <property type="match status" value="1"/>
</dbReference>
<dbReference type="SMART" id="SM00436">
    <property type="entry name" value="TOP1Bc"/>
    <property type="match status" value="1"/>
</dbReference>
<evidence type="ECO:0000256" key="5">
    <source>
        <dbReference type="ARBA" id="ARBA00023029"/>
    </source>
</evidence>
<evidence type="ECO:0000256" key="4">
    <source>
        <dbReference type="ARBA" id="ARBA00022842"/>
    </source>
</evidence>
<evidence type="ECO:0000256" key="7">
    <source>
        <dbReference type="ARBA" id="ARBA00023235"/>
    </source>
</evidence>
<comment type="catalytic activity">
    <reaction evidence="1 8">
        <text>ATP-independent breakage of single-stranded DNA, followed by passage and rejoining.</text>
        <dbReference type="EC" id="5.6.2.1"/>
    </reaction>
</comment>
<evidence type="ECO:0000256" key="8">
    <source>
        <dbReference type="HAMAP-Rule" id="MF_00953"/>
    </source>
</evidence>
<comment type="cofactor">
    <cofactor evidence="8">
        <name>Mg(2+)</name>
        <dbReference type="ChEBI" id="CHEBI:18420"/>
    </cofactor>
</comment>
<organism evidence="11 12">
    <name type="scientific">Niallia endozanthoxylica</name>
    <dbReference type="NCBI Taxonomy" id="2036016"/>
    <lineage>
        <taxon>Bacteria</taxon>
        <taxon>Bacillati</taxon>
        <taxon>Bacillota</taxon>
        <taxon>Bacilli</taxon>
        <taxon>Bacillales</taxon>
        <taxon>Bacillaceae</taxon>
        <taxon>Niallia</taxon>
    </lineage>
</organism>
<keyword evidence="4 8" id="KW-0460">Magnesium</keyword>
<sequence length="729" mass="82509">MAKSVVIAEKPSVARDIARVLNCNKKGNGYLEGDKYIVTWALGHLVTLADPESYDVKYKTWKLEDLPMLPEHLKLTVIKQTGKQFQSVKSQLIRKDVNEIIVATDAGREGELVARWIIDKAKVTKPIKRLWISSVTDKAIKDGFRSLKPGKAYDNLYASAVARSEADWYIGLNATRALTTRFNAQLNCGRVQTPTLAIIAAREEEIKHFKAQNYYGIEAQTTDKLKLTWQDAKGNSRSFDKEKIENKVKKLGKQNAVVTEIEKKAKKSFSPGLYDLTELQRDANKIFGYSAKETLNIMQKLYEQHKVLTYPRTDSRYLSSDIVGTLPERLKACGAGEYRPLANKILKKPIKTSKAFVDDSKVSDHHAIIPTEGYVNFSAFTDKERKIYDLVVKRFLAVLFPPFEYEQLTLRAKIGDENFVARGKTILSAGWKEVYDNRFEDEDSVDDLKEQILPHIEKGDLLTIQLIAQTTGQTKPPAHFNEATLLSAMENPVKYMEAGDKQLADTLKSTGGLGTVATRADIIEKLFNSFLIEKRGKDIHITSKGRQLLDLVPEELKSPALTAQWEQKLEQIAYGKLKKEVFIGQMKNYTKEIVAEIKSSNKKYKHDNISTKNCPDCGKPMLEVNGKKGKMLVCQDRECGHRKNVSRVTNARCPQCHKKLELRGEGEGQIFACKCGHREKLSAFQARREKDSRGKVDKRTVQKYLKNQQKNEEPLNNALAEALKGLKFD</sequence>
<dbReference type="Gene3D" id="2.70.20.10">
    <property type="entry name" value="Topoisomerase I, domain 3"/>
    <property type="match status" value="1"/>
</dbReference>
<dbReference type="Gene3D" id="3.40.50.140">
    <property type="match status" value="1"/>
</dbReference>
<feature type="site" description="Interaction with DNA" evidence="8">
    <location>
        <position position="61"/>
    </location>
</feature>
<feature type="domain" description="Toprim" evidence="9">
    <location>
        <begin position="3"/>
        <end position="136"/>
    </location>
</feature>
<proteinExistence type="inferred from homology"/>
<dbReference type="PROSITE" id="PS00396">
    <property type="entry name" value="TOPO_IA_1"/>
    <property type="match status" value="1"/>
</dbReference>
<keyword evidence="5 8" id="KW-0799">Topoisomerase</keyword>
<dbReference type="Pfam" id="PF01131">
    <property type="entry name" value="Topoisom_bac"/>
    <property type="match status" value="1"/>
</dbReference>
<dbReference type="EMBL" id="VYKL01000005">
    <property type="protein sequence ID" value="KAA9031196.1"/>
    <property type="molecule type" value="Genomic_DNA"/>
</dbReference>
<keyword evidence="12" id="KW-1185">Reference proteome</keyword>
<dbReference type="InterPro" id="IPR023405">
    <property type="entry name" value="Topo_IA_core_domain"/>
</dbReference>
<dbReference type="InterPro" id="IPR005738">
    <property type="entry name" value="TopoIII"/>
</dbReference>
<name>A0A5J5I998_9BACI</name>
<dbReference type="InterPro" id="IPR023406">
    <property type="entry name" value="Topo_IA_AS"/>
</dbReference>
<evidence type="ECO:0000259" key="9">
    <source>
        <dbReference type="PROSITE" id="PS50880"/>
    </source>
</evidence>
<dbReference type="InterPro" id="IPR013825">
    <property type="entry name" value="Topo_IA_cen_sub2"/>
</dbReference>
<dbReference type="SUPFAM" id="SSF56712">
    <property type="entry name" value="Prokaryotic type I DNA topoisomerase"/>
    <property type="match status" value="1"/>
</dbReference>
<evidence type="ECO:0000256" key="3">
    <source>
        <dbReference type="ARBA" id="ARBA00022723"/>
    </source>
</evidence>
<feature type="active site" description="O-(5'-phospho-DNA)-tyrosine intermediate" evidence="8">
    <location>
        <position position="310"/>
    </location>
</feature>
<keyword evidence="6 8" id="KW-0238">DNA-binding</keyword>
<dbReference type="SMART" id="SM00493">
    <property type="entry name" value="TOPRIM"/>
    <property type="match status" value="1"/>
</dbReference>
<dbReference type="EC" id="5.6.2.1" evidence="8"/>
<evidence type="ECO:0000259" key="10">
    <source>
        <dbReference type="PROSITE" id="PS52039"/>
    </source>
</evidence>
<feature type="site" description="Interaction with DNA" evidence="8">
    <location>
        <position position="176"/>
    </location>
</feature>
<evidence type="ECO:0000313" key="12">
    <source>
        <dbReference type="Proteomes" id="UP000326671"/>
    </source>
</evidence>
<comment type="function">
    <text evidence="8">Releases the supercoiling and torsional tension of DNA, which is introduced during the DNA replication and transcription, by transiently cleaving and rejoining one strand of the DNA duplex. Introduces a single-strand break via transesterification at a target site in duplex DNA. The scissile phosphodiester is attacked by the catalytic tyrosine of the enzyme, resulting in the formation of a DNA-(5'-phosphotyrosyl)-enzyme intermediate and the expulsion of a 3'-OH DNA strand. The free DNA strand then undergoes passage around the unbroken strand, thus removing DNA supercoils. Finally, in the religation step, the DNA 3'-OH attacks the covalent intermediate to expel the active-site tyrosine and restore the DNA phosphodiester backbone.</text>
</comment>
<dbReference type="GO" id="GO:0003677">
    <property type="term" value="F:DNA binding"/>
    <property type="evidence" value="ECO:0007669"/>
    <property type="project" value="UniProtKB-KW"/>
</dbReference>
<dbReference type="InterPro" id="IPR003601">
    <property type="entry name" value="Topo_IA_2"/>
</dbReference>
<dbReference type="PROSITE" id="PS52039">
    <property type="entry name" value="TOPO_IA_2"/>
    <property type="match status" value="1"/>
</dbReference>
<feature type="site" description="Interaction with DNA" evidence="8">
    <location>
        <position position="168"/>
    </location>
</feature>
<dbReference type="Pfam" id="PF01751">
    <property type="entry name" value="Toprim"/>
    <property type="match status" value="1"/>
</dbReference>
<dbReference type="InterPro" id="IPR013824">
    <property type="entry name" value="Topo_IA_cen_sub1"/>
</dbReference>
<dbReference type="NCBIfam" id="NF005829">
    <property type="entry name" value="PRK07726.1"/>
    <property type="match status" value="1"/>
</dbReference>
<gene>
    <name evidence="8" type="primary">topB</name>
    <name evidence="11" type="ORF">F4V44_01840</name>
</gene>
<protein>
    <recommendedName>
        <fullName evidence="8">DNA topoisomerase 3</fullName>
        <ecNumber evidence="8">5.6.2.1</ecNumber>
    </recommendedName>
    <alternativeName>
        <fullName evidence="8">DNA topoisomerase III</fullName>
    </alternativeName>
</protein>
<dbReference type="OrthoDB" id="9803554at2"/>
<dbReference type="AlphaFoldDB" id="A0A5J5I998"/>
<evidence type="ECO:0000256" key="6">
    <source>
        <dbReference type="ARBA" id="ARBA00023125"/>
    </source>
</evidence>
<dbReference type="GO" id="GO:0006310">
    <property type="term" value="P:DNA recombination"/>
    <property type="evidence" value="ECO:0007669"/>
    <property type="project" value="TreeGrafter"/>
</dbReference>
<dbReference type="Gene3D" id="1.10.290.10">
    <property type="entry name" value="Topoisomerase I, domain 4"/>
    <property type="match status" value="1"/>
</dbReference>
<dbReference type="InterPro" id="IPR006171">
    <property type="entry name" value="TOPRIM_dom"/>
</dbReference>